<comment type="caution">
    <text evidence="2">The sequence shown here is derived from an EMBL/GenBank/DDBJ whole genome shotgun (WGS) entry which is preliminary data.</text>
</comment>
<accession>A0A8X6XF29</accession>
<gene>
    <name evidence="2" type="ORF">TNIN_280241</name>
</gene>
<dbReference type="Proteomes" id="UP000886998">
    <property type="component" value="Unassembled WGS sequence"/>
</dbReference>
<reference evidence="2" key="1">
    <citation type="submission" date="2020-08" db="EMBL/GenBank/DDBJ databases">
        <title>Multicomponent nature underlies the extraordinary mechanical properties of spider dragline silk.</title>
        <authorList>
            <person name="Kono N."/>
            <person name="Nakamura H."/>
            <person name="Mori M."/>
            <person name="Yoshida Y."/>
            <person name="Ohtoshi R."/>
            <person name="Malay A.D."/>
            <person name="Moran D.A.P."/>
            <person name="Tomita M."/>
            <person name="Numata K."/>
            <person name="Arakawa K."/>
        </authorList>
    </citation>
    <scope>NUCLEOTIDE SEQUENCE</scope>
</reference>
<protein>
    <submittedName>
        <fullName evidence="2">Uncharacterized protein</fullName>
    </submittedName>
</protein>
<dbReference type="AlphaFoldDB" id="A0A8X6XF29"/>
<feature type="compositionally biased region" description="Basic and acidic residues" evidence="1">
    <location>
        <begin position="1"/>
        <end position="11"/>
    </location>
</feature>
<evidence type="ECO:0000256" key="1">
    <source>
        <dbReference type="SAM" id="MobiDB-lite"/>
    </source>
</evidence>
<evidence type="ECO:0000313" key="3">
    <source>
        <dbReference type="Proteomes" id="UP000886998"/>
    </source>
</evidence>
<feature type="region of interest" description="Disordered" evidence="1">
    <location>
        <begin position="1"/>
        <end position="26"/>
    </location>
</feature>
<dbReference type="OrthoDB" id="10545426at2759"/>
<dbReference type="EMBL" id="BMAV01008340">
    <property type="protein sequence ID" value="GFY51846.1"/>
    <property type="molecule type" value="Genomic_DNA"/>
</dbReference>
<sequence>MDHLDRERFRSTSDASHGQGRHSSTPFPSLSALTQFLFRLRMILRGQRKFARRLSQAHDLPSDSTKACTKIHFVTSRDTLCDYTECFFFTLQSLHFTSSLSHDGSVFVRSPEKRRFVKDRGDAIKDGHVVGGAVVIVRQRASPPLENFILSYCFISEDLPPEWIEYGFYSKWTGRNPVFHDMLMFPWILVTPGGI</sequence>
<proteinExistence type="predicted"/>
<keyword evidence="3" id="KW-1185">Reference proteome</keyword>
<organism evidence="2 3">
    <name type="scientific">Trichonephila inaurata madagascariensis</name>
    <dbReference type="NCBI Taxonomy" id="2747483"/>
    <lineage>
        <taxon>Eukaryota</taxon>
        <taxon>Metazoa</taxon>
        <taxon>Ecdysozoa</taxon>
        <taxon>Arthropoda</taxon>
        <taxon>Chelicerata</taxon>
        <taxon>Arachnida</taxon>
        <taxon>Araneae</taxon>
        <taxon>Araneomorphae</taxon>
        <taxon>Entelegynae</taxon>
        <taxon>Araneoidea</taxon>
        <taxon>Nephilidae</taxon>
        <taxon>Trichonephila</taxon>
        <taxon>Trichonephila inaurata</taxon>
    </lineage>
</organism>
<evidence type="ECO:0000313" key="2">
    <source>
        <dbReference type="EMBL" id="GFY51846.1"/>
    </source>
</evidence>
<feature type="compositionally biased region" description="Polar residues" evidence="1">
    <location>
        <begin position="12"/>
        <end position="26"/>
    </location>
</feature>
<name>A0A8X6XF29_9ARAC</name>